<evidence type="ECO:0000313" key="1">
    <source>
        <dbReference type="EMBL" id="QTC93203.1"/>
    </source>
</evidence>
<gene>
    <name evidence="1" type="ORF">IFJ75_04855</name>
</gene>
<dbReference type="EMBL" id="CP062222">
    <property type="protein sequence ID" value="QTC93203.1"/>
    <property type="molecule type" value="Genomic_DNA"/>
</dbReference>
<reference evidence="1" key="1">
    <citation type="submission" date="2020-09" db="EMBL/GenBank/DDBJ databases">
        <title>Brevundimonas sp. LVF2 isolated from a puddle in Goettingen, Germany.</title>
        <authorList>
            <person name="Friedrich I."/>
            <person name="Klassen A."/>
            <person name="Hannes N."/>
            <person name="Schneider D."/>
            <person name="Hertel R."/>
            <person name="Daniel R."/>
        </authorList>
    </citation>
    <scope>NUCLEOTIDE SEQUENCE</scope>
    <source>
        <strain evidence="1">LVF2</strain>
    </source>
</reference>
<dbReference type="PIRSF" id="PIRSF029730">
    <property type="entry name" value="UCP029730"/>
    <property type="match status" value="1"/>
</dbReference>
<dbReference type="InterPro" id="IPR011227">
    <property type="entry name" value="UCP029730"/>
</dbReference>
<protein>
    <submittedName>
        <fullName evidence="1">N-formylglutamate amidohydrolase</fullName>
    </submittedName>
</protein>
<organism evidence="1 2">
    <name type="scientific">Brevundimonas goettingensis</name>
    <dbReference type="NCBI Taxonomy" id="2774190"/>
    <lineage>
        <taxon>Bacteria</taxon>
        <taxon>Pseudomonadati</taxon>
        <taxon>Pseudomonadota</taxon>
        <taxon>Alphaproteobacteria</taxon>
        <taxon>Caulobacterales</taxon>
        <taxon>Caulobacteraceae</taxon>
        <taxon>Brevundimonas</taxon>
    </lineage>
</organism>
<dbReference type="AlphaFoldDB" id="A0A975GXS1"/>
<dbReference type="Gene3D" id="3.40.630.40">
    <property type="entry name" value="Zn-dependent exopeptidases"/>
    <property type="match status" value="1"/>
</dbReference>
<evidence type="ECO:0000313" key="2">
    <source>
        <dbReference type="Proteomes" id="UP000663918"/>
    </source>
</evidence>
<dbReference type="Proteomes" id="UP000663918">
    <property type="component" value="Chromosome"/>
</dbReference>
<proteinExistence type="predicted"/>
<accession>A0A975GXS1</accession>
<keyword evidence="2" id="KW-1185">Reference proteome</keyword>
<name>A0A975GXS1_9CAUL</name>
<dbReference type="InterPro" id="IPR007709">
    <property type="entry name" value="N-FG_amidohydro"/>
</dbReference>
<dbReference type="Pfam" id="PF05013">
    <property type="entry name" value="FGase"/>
    <property type="match status" value="1"/>
</dbReference>
<dbReference type="KEGG" id="bgoe:IFJ75_04855"/>
<sequence>MRGGGLLGPRDPRTVSLVNPTGASPFLLIGDHAGRALPEALGDLGLSEEDRVRHIAWDIGVRALGEALAQRLDAVFIAQTWSRLVVDCNRDPARADAIPEVSDGSPIPGNVGLTPADRAARIAEVHAPYQDAIAAELARRAGRETVLVALHSFTPRMQGTDRPWDAGVLHDRGDLTFAHAMLAILQAAPGLTIGDNEPYKMDGIDHTVPRHAFAARLPYVELEIRQDHLSTDAGVMLWADRIADGLRSALASLA</sequence>
<dbReference type="SUPFAM" id="SSF53187">
    <property type="entry name" value="Zn-dependent exopeptidases"/>
    <property type="match status" value="1"/>
</dbReference>